<evidence type="ECO:0000256" key="11">
    <source>
        <dbReference type="PROSITE-ProRule" id="PRU00421"/>
    </source>
</evidence>
<proteinExistence type="predicted"/>
<evidence type="ECO:0000256" key="4">
    <source>
        <dbReference type="ARBA" id="ARBA00022597"/>
    </source>
</evidence>
<feature type="transmembrane region" description="Helical" evidence="12">
    <location>
        <begin position="438"/>
        <end position="460"/>
    </location>
</feature>
<evidence type="ECO:0000313" key="15">
    <source>
        <dbReference type="EMBL" id="RDY29327.1"/>
    </source>
</evidence>
<accession>A0A371J9G4</accession>
<dbReference type="PANTHER" id="PTHR30175">
    <property type="entry name" value="PHOSPHOTRANSFERASE SYSTEM TRANSPORT PROTEIN"/>
    <property type="match status" value="1"/>
</dbReference>
<dbReference type="EMBL" id="NOJY02000002">
    <property type="protein sequence ID" value="RDY29327.1"/>
    <property type="molecule type" value="Genomic_DNA"/>
</dbReference>
<evidence type="ECO:0000256" key="5">
    <source>
        <dbReference type="ARBA" id="ARBA00022679"/>
    </source>
</evidence>
<keyword evidence="5" id="KW-0808">Transferase</keyword>
<keyword evidence="9 12" id="KW-1133">Transmembrane helix</keyword>
<dbReference type="GO" id="GO:0005886">
    <property type="term" value="C:plasma membrane"/>
    <property type="evidence" value="ECO:0007669"/>
    <property type="project" value="UniProtKB-SubCell"/>
</dbReference>
<evidence type="ECO:0000256" key="9">
    <source>
        <dbReference type="ARBA" id="ARBA00022989"/>
    </source>
</evidence>
<dbReference type="AlphaFoldDB" id="A0A371J9G4"/>
<dbReference type="Pfam" id="PF02378">
    <property type="entry name" value="PTS_EIIC"/>
    <property type="match status" value="1"/>
</dbReference>
<dbReference type="InterPro" id="IPR018113">
    <property type="entry name" value="PTrfase_EIIB_Cys"/>
</dbReference>
<keyword evidence="2" id="KW-0813">Transport</keyword>
<feature type="transmembrane region" description="Helical" evidence="12">
    <location>
        <begin position="370"/>
        <end position="388"/>
    </location>
</feature>
<evidence type="ECO:0000313" key="16">
    <source>
        <dbReference type="Proteomes" id="UP000215694"/>
    </source>
</evidence>
<gene>
    <name evidence="15" type="ORF">CHL78_001100</name>
</gene>
<dbReference type="GO" id="GO:0090588">
    <property type="term" value="F:protein-phosphocysteine-N-acetylmuramate phosphotransferase system transporter activity"/>
    <property type="evidence" value="ECO:0007669"/>
    <property type="project" value="TreeGrafter"/>
</dbReference>
<dbReference type="InterPro" id="IPR013013">
    <property type="entry name" value="PTS_EIIC_1"/>
</dbReference>
<organism evidence="15 16">
    <name type="scientific">Romboutsia weinsteinii</name>
    <dbReference type="NCBI Taxonomy" id="2020949"/>
    <lineage>
        <taxon>Bacteria</taxon>
        <taxon>Bacillati</taxon>
        <taxon>Bacillota</taxon>
        <taxon>Clostridia</taxon>
        <taxon>Peptostreptococcales</taxon>
        <taxon>Peptostreptococcaceae</taxon>
        <taxon>Romboutsia</taxon>
    </lineage>
</organism>
<keyword evidence="16" id="KW-1185">Reference proteome</keyword>
<evidence type="ECO:0000256" key="2">
    <source>
        <dbReference type="ARBA" id="ARBA00022448"/>
    </source>
</evidence>
<feature type="transmembrane region" description="Helical" evidence="12">
    <location>
        <begin position="338"/>
        <end position="358"/>
    </location>
</feature>
<keyword evidence="8" id="KW-0418">Kinase</keyword>
<evidence type="ECO:0000256" key="1">
    <source>
        <dbReference type="ARBA" id="ARBA00004651"/>
    </source>
</evidence>
<protein>
    <submittedName>
        <fullName evidence="15">PTS glucose transporter subunit IIB</fullName>
    </submittedName>
</protein>
<dbReference type="Gene3D" id="3.30.1360.60">
    <property type="entry name" value="Glucose permease domain IIB"/>
    <property type="match status" value="1"/>
</dbReference>
<dbReference type="PANTHER" id="PTHR30175:SF3">
    <property type="entry name" value="PTS SYSTEM N-ACETYLMURAMIC ACID-SPECIFIC EIIBC COMPONENT"/>
    <property type="match status" value="1"/>
</dbReference>
<evidence type="ECO:0000259" key="13">
    <source>
        <dbReference type="PROSITE" id="PS51098"/>
    </source>
</evidence>
<dbReference type="GO" id="GO:0009401">
    <property type="term" value="P:phosphoenolpyruvate-dependent sugar phosphotransferase system"/>
    <property type="evidence" value="ECO:0007669"/>
    <property type="project" value="UniProtKB-KW"/>
</dbReference>
<evidence type="ECO:0000256" key="7">
    <source>
        <dbReference type="ARBA" id="ARBA00022692"/>
    </source>
</evidence>
<dbReference type="RefSeq" id="WP_094368009.1">
    <property type="nucleotide sequence ID" value="NZ_NOJY02000002.1"/>
</dbReference>
<dbReference type="CDD" id="cd00212">
    <property type="entry name" value="PTS_IIB_glc"/>
    <property type="match status" value="1"/>
</dbReference>
<comment type="caution">
    <text evidence="15">The sequence shown here is derived from an EMBL/GenBank/DDBJ whole genome shotgun (WGS) entry which is preliminary data.</text>
</comment>
<keyword evidence="6" id="KW-0598">Phosphotransferase system</keyword>
<dbReference type="Proteomes" id="UP000215694">
    <property type="component" value="Unassembled WGS sequence"/>
</dbReference>
<feature type="transmembrane region" description="Helical" evidence="12">
    <location>
        <begin position="115"/>
        <end position="139"/>
    </location>
</feature>
<dbReference type="InterPro" id="IPR036878">
    <property type="entry name" value="Glu_permease_IIB"/>
</dbReference>
<keyword evidence="7 12" id="KW-0812">Transmembrane</keyword>
<dbReference type="GO" id="GO:0016301">
    <property type="term" value="F:kinase activity"/>
    <property type="evidence" value="ECO:0007669"/>
    <property type="project" value="UniProtKB-KW"/>
</dbReference>
<reference evidence="15 16" key="1">
    <citation type="journal article" date="2017" name="Genome Announc.">
        <title>Draft Genome Sequence of Romboutsia weinsteinii sp. nov. Strain CCRI-19649(T) Isolated from Surface Water.</title>
        <authorList>
            <person name="Maheux A.F."/>
            <person name="Boudreau D.K."/>
            <person name="Berube E."/>
            <person name="Boissinot M."/>
            <person name="Cantin P."/>
            <person name="Raymond F."/>
            <person name="Corbeil J."/>
            <person name="Omar R.F."/>
            <person name="Bergeron M.G."/>
        </authorList>
    </citation>
    <scope>NUCLEOTIDE SEQUENCE [LARGE SCALE GENOMIC DNA]</scope>
    <source>
        <strain evidence="15 16">CCRI-19649</strain>
    </source>
</reference>
<dbReference type="InterPro" id="IPR050558">
    <property type="entry name" value="PTS_Sugar-Specific_Components"/>
</dbReference>
<dbReference type="InterPro" id="IPR001996">
    <property type="entry name" value="PTS_IIB_1"/>
</dbReference>
<dbReference type="SUPFAM" id="SSF55604">
    <property type="entry name" value="Glucose permease domain IIB"/>
    <property type="match status" value="1"/>
</dbReference>
<comment type="subcellular location">
    <subcellularLocation>
        <location evidence="1">Cell membrane</location>
        <topology evidence="1">Multi-pass membrane protein</topology>
    </subcellularLocation>
</comment>
<feature type="domain" description="PTS EIIB type-1" evidence="13">
    <location>
        <begin position="4"/>
        <end position="86"/>
    </location>
</feature>
<keyword evidence="10 12" id="KW-0472">Membrane</keyword>
<evidence type="ECO:0000259" key="14">
    <source>
        <dbReference type="PROSITE" id="PS51103"/>
    </source>
</evidence>
<feature type="domain" description="PTS EIIC type-1" evidence="14">
    <location>
        <begin position="113"/>
        <end position="468"/>
    </location>
</feature>
<evidence type="ECO:0000256" key="3">
    <source>
        <dbReference type="ARBA" id="ARBA00022475"/>
    </source>
</evidence>
<keyword evidence="3" id="KW-1003">Cell membrane</keyword>
<feature type="transmembrane region" description="Helical" evidence="12">
    <location>
        <begin position="255"/>
        <end position="277"/>
    </location>
</feature>
<evidence type="ECO:0000256" key="10">
    <source>
        <dbReference type="ARBA" id="ARBA00023136"/>
    </source>
</evidence>
<dbReference type="GO" id="GO:0008982">
    <property type="term" value="F:protein-N(PI)-phosphohistidine-sugar phosphotransferase activity"/>
    <property type="evidence" value="ECO:0007669"/>
    <property type="project" value="InterPro"/>
</dbReference>
<evidence type="ECO:0000256" key="8">
    <source>
        <dbReference type="ARBA" id="ARBA00022777"/>
    </source>
</evidence>
<sequence>MNLELISKQIVDGLGGEKNISNLTNCMTRVRATVKDKALVNITELQDIDGVIGVVEDSTIQVVVGPGKSRKIGDYINQNYKFNSESSSNDKDYVAENKEKRKQNDNKFKQALKKVANIFVPLIPAIIAAGLCNGIAGYFTNTYAAQGITEIPIWITFLQTIGNGLFGYLAIFVGINSAKEFGATEGLGGMIGAITISANIDTISQMLGLFNADNRLNSILISGKGGIIGVIVSVAILAFIEKRVRKVMPDVFDNILTPLISILLTCMITIFIIMPASGFVSDGIMKVLETLIMTEGPMAIVGGFILSASFLPLLMVGLHHGLIPFYVLQLESTGSITLFPILCMAGAGQIGAAFAIYLRAKGRNEKLRNVIRASLPVGLLGIGEPLLYGVTLPLGTPFITASIAGGFAGAFASYMKVASIAYGPAGLTAIPIMLPDKMLYYFLSLCIAYVLGFLFTYFFAVPKGIDEY</sequence>
<dbReference type="InterPro" id="IPR003352">
    <property type="entry name" value="PTS_EIIC"/>
</dbReference>
<feature type="transmembrane region" description="Helical" evidence="12">
    <location>
        <begin position="394"/>
        <end position="417"/>
    </location>
</feature>
<feature type="transmembrane region" description="Helical" evidence="12">
    <location>
        <begin position="219"/>
        <end position="240"/>
    </location>
</feature>
<name>A0A371J9G4_9FIRM</name>
<evidence type="ECO:0000256" key="6">
    <source>
        <dbReference type="ARBA" id="ARBA00022683"/>
    </source>
</evidence>
<dbReference type="PROSITE" id="PS51103">
    <property type="entry name" value="PTS_EIIC_TYPE_1"/>
    <property type="match status" value="1"/>
</dbReference>
<dbReference type="PROSITE" id="PS51098">
    <property type="entry name" value="PTS_EIIB_TYPE_1"/>
    <property type="match status" value="1"/>
</dbReference>
<evidence type="ECO:0000256" key="12">
    <source>
        <dbReference type="SAM" id="Phobius"/>
    </source>
</evidence>
<feature type="transmembrane region" description="Helical" evidence="12">
    <location>
        <begin position="151"/>
        <end position="175"/>
    </location>
</feature>
<dbReference type="Pfam" id="PF00367">
    <property type="entry name" value="PTS_EIIB"/>
    <property type="match status" value="1"/>
</dbReference>
<dbReference type="OrthoDB" id="92465at2"/>
<feature type="active site" description="Phosphocysteine intermediate; for EIIB activity" evidence="11">
    <location>
        <position position="26"/>
    </location>
</feature>
<feature type="transmembrane region" description="Helical" evidence="12">
    <location>
        <begin position="298"/>
        <end position="318"/>
    </location>
</feature>
<keyword evidence="4 15" id="KW-0762">Sugar transport</keyword>